<evidence type="ECO:0000313" key="2">
    <source>
        <dbReference type="EMBL" id="KAG0590587.1"/>
    </source>
</evidence>
<protein>
    <submittedName>
        <fullName evidence="2">Uncharacterized protein</fullName>
    </submittedName>
</protein>
<sequence length="132" mass="14946">MIFRFATRVREIVRVLRGLPPDEAIRQRTMAINAQLAKLREARLAQEKYREEVALQEVHMVVTQMAQLKESLTAAEQAAVQFVDQIGDQAKAQLEDEWNHKAETLMTTVAKTQEKFVADLPAVPQDSKSGTK</sequence>
<proteinExistence type="predicted"/>
<keyword evidence="3" id="KW-1185">Reference proteome</keyword>
<organism evidence="2 3">
    <name type="scientific">Ceratodon purpureus</name>
    <name type="common">Fire moss</name>
    <name type="synonym">Dicranum purpureum</name>
    <dbReference type="NCBI Taxonomy" id="3225"/>
    <lineage>
        <taxon>Eukaryota</taxon>
        <taxon>Viridiplantae</taxon>
        <taxon>Streptophyta</taxon>
        <taxon>Embryophyta</taxon>
        <taxon>Bryophyta</taxon>
        <taxon>Bryophytina</taxon>
        <taxon>Bryopsida</taxon>
        <taxon>Dicranidae</taxon>
        <taxon>Pseudoditrichales</taxon>
        <taxon>Ditrichaceae</taxon>
        <taxon>Ceratodon</taxon>
    </lineage>
</organism>
<comment type="caution">
    <text evidence="2">The sequence shown here is derived from an EMBL/GenBank/DDBJ whole genome shotgun (WGS) entry which is preliminary data.</text>
</comment>
<dbReference type="OrthoDB" id="10351749at2759"/>
<dbReference type="Proteomes" id="UP000822688">
    <property type="component" value="Chromosome 1"/>
</dbReference>
<evidence type="ECO:0000256" key="1">
    <source>
        <dbReference type="SAM" id="Coils"/>
    </source>
</evidence>
<feature type="coiled-coil region" evidence="1">
    <location>
        <begin position="32"/>
        <end position="85"/>
    </location>
</feature>
<keyword evidence="1" id="KW-0175">Coiled coil</keyword>
<accession>A0A8T0J4P1</accession>
<evidence type="ECO:0000313" key="3">
    <source>
        <dbReference type="Proteomes" id="UP000822688"/>
    </source>
</evidence>
<dbReference type="EMBL" id="CM026421">
    <property type="protein sequence ID" value="KAG0590587.1"/>
    <property type="molecule type" value="Genomic_DNA"/>
</dbReference>
<reference evidence="2" key="1">
    <citation type="submission" date="2020-06" db="EMBL/GenBank/DDBJ databases">
        <title>WGS assembly of Ceratodon purpureus strain R40.</title>
        <authorList>
            <person name="Carey S.B."/>
            <person name="Jenkins J."/>
            <person name="Shu S."/>
            <person name="Lovell J.T."/>
            <person name="Sreedasyam A."/>
            <person name="Maumus F."/>
            <person name="Tiley G.P."/>
            <person name="Fernandez-Pozo N."/>
            <person name="Barry K."/>
            <person name="Chen C."/>
            <person name="Wang M."/>
            <person name="Lipzen A."/>
            <person name="Daum C."/>
            <person name="Saski C.A."/>
            <person name="Payton A.C."/>
            <person name="Mcbreen J.C."/>
            <person name="Conrad R.E."/>
            <person name="Kollar L.M."/>
            <person name="Olsson S."/>
            <person name="Huttunen S."/>
            <person name="Landis J.B."/>
            <person name="Wickett N.J."/>
            <person name="Johnson M.G."/>
            <person name="Rensing S.A."/>
            <person name="Grimwood J."/>
            <person name="Schmutz J."/>
            <person name="Mcdaniel S.F."/>
        </authorList>
    </citation>
    <scope>NUCLEOTIDE SEQUENCE</scope>
    <source>
        <strain evidence="2">R40</strain>
    </source>
</reference>
<gene>
    <name evidence="2" type="ORF">KC19_1G112100</name>
</gene>
<dbReference type="AlphaFoldDB" id="A0A8T0J4P1"/>
<name>A0A8T0J4P1_CERPU</name>